<sequence length="529" mass="59346">MFGASFGIISQALDIYRKSLDIHNRNVINANNPDYVEENPVVESFAPVGISFTEVRRDQNIYYLNLRNAKLSMTRYLEERSGVLTNVEGIFQELFEGTGISDYTNRFYRAYLDLMKDPTNEGARSELVNSAKSLSDFLKNKSEDIDSLDNSVDFSLRRVTARINELARKIYNINREITVIYAQTYARGRDYKNFLDTRDKYLRELSELINIEVQEDEIGRVKVTTSKGFALVDFQNNYWQLEYAGGKLYWKSKDGSNVDLTEVIESGKVKALLDARSDLARFKGELEKIATHLISTVKIPRASSGTWYLIQNVADPDQNLSTYGLNGDLSFYDNSTDPPTLLGTVSGYGSMSLNDLASAINSDPALTAAGFSATVVSNPDGTYTLRIDNSDPRYSVSDSGGNFYESSPVFSGTGLSDIEPVSTLTSDLEDLDFSLTDTFSDLANGWWDSTKNYVSDLINDIATTQADVKDKLRIESALLESLDRKLKEMQGVSIDKEFMELMKIQRTYEAVAKIVTAIDELLQTTLRMV</sequence>
<comment type="caution">
    <text evidence="10">The sequence shown here is derived from an EMBL/GenBank/DDBJ whole genome shotgun (WGS) entry which is preliminary data.</text>
</comment>
<dbReference type="GO" id="GO:0005198">
    <property type="term" value="F:structural molecule activity"/>
    <property type="evidence" value="ECO:0007669"/>
    <property type="project" value="UniProtKB-UniRule"/>
</dbReference>
<dbReference type="GO" id="GO:0044780">
    <property type="term" value="P:bacterial-type flagellum assembly"/>
    <property type="evidence" value="ECO:0007669"/>
    <property type="project" value="InterPro"/>
</dbReference>
<feature type="domain" description="Flagellar hook-associated protein FlgK helical" evidence="9">
    <location>
        <begin position="84"/>
        <end position="297"/>
    </location>
</feature>
<evidence type="ECO:0000256" key="5">
    <source>
        <dbReference type="ARBA" id="ARBA00022525"/>
    </source>
</evidence>
<comment type="subcellular location">
    <subcellularLocation>
        <location evidence="1 7">Bacterial flagellum</location>
    </subcellularLocation>
    <subcellularLocation>
        <location evidence="2 7">Secreted</location>
    </subcellularLocation>
</comment>
<keyword evidence="6 7" id="KW-0975">Bacterial flagellum</keyword>
<evidence type="ECO:0000256" key="2">
    <source>
        <dbReference type="ARBA" id="ARBA00004613"/>
    </source>
</evidence>
<dbReference type="PANTHER" id="PTHR30033:SF1">
    <property type="entry name" value="FLAGELLAR HOOK-ASSOCIATED PROTEIN 1"/>
    <property type="match status" value="1"/>
</dbReference>
<feature type="domain" description="Flagellar basal-body/hook protein C-terminal" evidence="8">
    <location>
        <begin position="488"/>
        <end position="528"/>
    </location>
</feature>
<dbReference type="AlphaFoldDB" id="A0A7C5L768"/>
<name>A0A7C5L768_AQUAO</name>
<dbReference type="Proteomes" id="UP000885792">
    <property type="component" value="Unassembled WGS sequence"/>
</dbReference>
<keyword evidence="10" id="KW-0282">Flagellum</keyword>
<dbReference type="NCBIfam" id="TIGR02492">
    <property type="entry name" value="flgK_ends"/>
    <property type="match status" value="1"/>
</dbReference>
<keyword evidence="5 7" id="KW-0964">Secreted</keyword>
<proteinExistence type="inferred from homology"/>
<gene>
    <name evidence="7 10" type="primary">flgK</name>
    <name evidence="10" type="ORF">ENJ61_04685</name>
</gene>
<dbReference type="PANTHER" id="PTHR30033">
    <property type="entry name" value="FLAGELLAR HOOK-ASSOCIATED PROTEIN 1"/>
    <property type="match status" value="1"/>
</dbReference>
<dbReference type="InterPro" id="IPR010930">
    <property type="entry name" value="Flg_bb/hook_C_dom"/>
</dbReference>
<dbReference type="GO" id="GO:0005576">
    <property type="term" value="C:extracellular region"/>
    <property type="evidence" value="ECO:0007669"/>
    <property type="project" value="UniProtKB-SubCell"/>
</dbReference>
<evidence type="ECO:0000256" key="4">
    <source>
        <dbReference type="ARBA" id="ARBA00016244"/>
    </source>
</evidence>
<dbReference type="SUPFAM" id="SSF64518">
    <property type="entry name" value="Phase 1 flagellin"/>
    <property type="match status" value="1"/>
</dbReference>
<keyword evidence="10" id="KW-0966">Cell projection</keyword>
<reference evidence="10" key="1">
    <citation type="journal article" date="2020" name="mSystems">
        <title>Genome- and Community-Level Interaction Insights into Carbon Utilization and Element Cycling Functions of Hydrothermarchaeota in Hydrothermal Sediment.</title>
        <authorList>
            <person name="Zhou Z."/>
            <person name="Liu Y."/>
            <person name="Xu W."/>
            <person name="Pan J."/>
            <person name="Luo Z.H."/>
            <person name="Li M."/>
        </authorList>
    </citation>
    <scope>NUCLEOTIDE SEQUENCE [LARGE SCALE GENOMIC DNA]</scope>
    <source>
        <strain evidence="10">HyVt-501</strain>
    </source>
</reference>
<comment type="similarity">
    <text evidence="3 7">Belongs to the flagella basal body rod proteins family.</text>
</comment>
<evidence type="ECO:0000256" key="6">
    <source>
        <dbReference type="ARBA" id="ARBA00023143"/>
    </source>
</evidence>
<dbReference type="InterPro" id="IPR002371">
    <property type="entry name" value="FlgK"/>
</dbReference>
<evidence type="ECO:0000313" key="10">
    <source>
        <dbReference type="EMBL" id="HHJ64186.1"/>
    </source>
</evidence>
<evidence type="ECO:0000256" key="7">
    <source>
        <dbReference type="RuleBase" id="RU362065"/>
    </source>
</evidence>
<organism evidence="10">
    <name type="scientific">Aquifex aeolicus</name>
    <dbReference type="NCBI Taxonomy" id="63363"/>
    <lineage>
        <taxon>Bacteria</taxon>
        <taxon>Pseudomonadati</taxon>
        <taxon>Aquificota</taxon>
        <taxon>Aquificia</taxon>
        <taxon>Aquificales</taxon>
        <taxon>Aquificaceae</taxon>
        <taxon>Aquifex</taxon>
    </lineage>
</organism>
<dbReference type="GO" id="GO:0009424">
    <property type="term" value="C:bacterial-type flagellum hook"/>
    <property type="evidence" value="ECO:0007669"/>
    <property type="project" value="UniProtKB-UniRule"/>
</dbReference>
<dbReference type="EMBL" id="DRNB01000170">
    <property type="protein sequence ID" value="HHJ64186.1"/>
    <property type="molecule type" value="Genomic_DNA"/>
</dbReference>
<evidence type="ECO:0000256" key="1">
    <source>
        <dbReference type="ARBA" id="ARBA00004365"/>
    </source>
</evidence>
<evidence type="ECO:0000256" key="3">
    <source>
        <dbReference type="ARBA" id="ARBA00009677"/>
    </source>
</evidence>
<evidence type="ECO:0000259" key="9">
    <source>
        <dbReference type="Pfam" id="PF22638"/>
    </source>
</evidence>
<dbReference type="Pfam" id="PF06429">
    <property type="entry name" value="Flg_bbr_C"/>
    <property type="match status" value="1"/>
</dbReference>
<dbReference type="Pfam" id="PF22638">
    <property type="entry name" value="FlgK_D1"/>
    <property type="match status" value="1"/>
</dbReference>
<keyword evidence="10" id="KW-0969">Cilium</keyword>
<dbReference type="PRINTS" id="PR01005">
    <property type="entry name" value="FLGHOOKAP1"/>
</dbReference>
<accession>A0A7C5L768</accession>
<protein>
    <recommendedName>
        <fullName evidence="4 7">Flagellar hook-associated protein 1</fullName>
        <shortName evidence="7">HAP1</shortName>
    </recommendedName>
</protein>
<evidence type="ECO:0000259" key="8">
    <source>
        <dbReference type="Pfam" id="PF06429"/>
    </source>
</evidence>
<dbReference type="InterPro" id="IPR053927">
    <property type="entry name" value="FlgK_helical"/>
</dbReference>